<comment type="caution">
    <text evidence="1">The sequence shown here is derived from an EMBL/GenBank/DDBJ whole genome shotgun (WGS) entry which is preliminary data.</text>
</comment>
<protein>
    <submittedName>
        <fullName evidence="1">Uncharacterized protein</fullName>
    </submittedName>
</protein>
<reference evidence="1 2" key="2">
    <citation type="submission" date="2020-03" db="EMBL/GenBank/DDBJ databases">
        <authorList>
            <person name="Ichikawa N."/>
            <person name="Kimura A."/>
            <person name="Kitahashi Y."/>
            <person name="Uohara A."/>
        </authorList>
    </citation>
    <scope>NUCLEOTIDE SEQUENCE [LARGE SCALE GENOMIC DNA]</scope>
    <source>
        <strain evidence="1 2">NBRC 108639</strain>
    </source>
</reference>
<proteinExistence type="predicted"/>
<sequence>MAAERPARVPGLDVTGFEGASTAALRTIRSNLLDGLDAVAGHLAAGTFDTCGPRGAAPPSQSGRLTLALLAGVTAELADRERESWHVRQGLAETPAA</sequence>
<dbReference type="RefSeq" id="WP_173056943.1">
    <property type="nucleotide sequence ID" value="NZ_BAABGO010000001.1"/>
</dbReference>
<organism evidence="1 2">
    <name type="scientific">Phytohabitans houttuyneae</name>
    <dbReference type="NCBI Taxonomy" id="1076126"/>
    <lineage>
        <taxon>Bacteria</taxon>
        <taxon>Bacillati</taxon>
        <taxon>Actinomycetota</taxon>
        <taxon>Actinomycetes</taxon>
        <taxon>Micromonosporales</taxon>
        <taxon>Micromonosporaceae</taxon>
    </lineage>
</organism>
<dbReference type="EMBL" id="BLPF01000001">
    <property type="protein sequence ID" value="GFJ79403.1"/>
    <property type="molecule type" value="Genomic_DNA"/>
</dbReference>
<accession>A0A6V8K2P6</accession>
<gene>
    <name evidence="1" type="ORF">Phou_035830</name>
</gene>
<dbReference type="Proteomes" id="UP000482800">
    <property type="component" value="Unassembled WGS sequence"/>
</dbReference>
<keyword evidence="2" id="KW-1185">Reference proteome</keyword>
<reference evidence="1 2" key="1">
    <citation type="submission" date="2020-03" db="EMBL/GenBank/DDBJ databases">
        <title>Whole genome shotgun sequence of Phytohabitans houttuyneae NBRC 108639.</title>
        <authorList>
            <person name="Komaki H."/>
            <person name="Tamura T."/>
        </authorList>
    </citation>
    <scope>NUCLEOTIDE SEQUENCE [LARGE SCALE GENOMIC DNA]</scope>
    <source>
        <strain evidence="1 2">NBRC 108639</strain>
    </source>
</reference>
<evidence type="ECO:0000313" key="1">
    <source>
        <dbReference type="EMBL" id="GFJ79403.1"/>
    </source>
</evidence>
<dbReference type="AlphaFoldDB" id="A0A6V8K2P6"/>
<name>A0A6V8K2P6_9ACTN</name>
<evidence type="ECO:0000313" key="2">
    <source>
        <dbReference type="Proteomes" id="UP000482800"/>
    </source>
</evidence>